<name>A0A1H7FC46_9EURY</name>
<dbReference type="Gene3D" id="2.60.40.10">
    <property type="entry name" value="Immunoglobulins"/>
    <property type="match status" value="2"/>
</dbReference>
<dbReference type="InterPro" id="IPR013783">
    <property type="entry name" value="Ig-like_fold"/>
</dbReference>
<reference evidence="1 2" key="1">
    <citation type="submission" date="2016-10" db="EMBL/GenBank/DDBJ databases">
        <authorList>
            <person name="de Groot N.N."/>
        </authorList>
    </citation>
    <scope>NUCLEOTIDE SEQUENCE [LARGE SCALE GENOMIC DNA]</scope>
    <source>
        <strain evidence="1 2">DSM 11978</strain>
    </source>
</reference>
<dbReference type="OrthoDB" id="78243at2157"/>
<evidence type="ECO:0000313" key="1">
    <source>
        <dbReference type="EMBL" id="SEK23304.1"/>
    </source>
</evidence>
<sequence length="936" mass="105756">MNAKLNTTCFILLFIFLITAVSAADNKNETLLTQKETDSSQKLCKSSVSKETSKKEKVTLKAPNLKMYYKDGSKFKATVKNKNKKAITKAKVDFTVNGKVYNKKTDSKGDAYLTISSLKSGNYPIKIRFAGTTKYTAISKKSTITVKSTIKSNDFKKYYKNTSPYTSKFYNQKGNILKNKAVKFKLNKKHYTVKTDKKGVGKLPINLKPGTYAISIINPKTSETVNKKITIKSLIKTKDLSINGQNDGKFNVKVFNNKGEVYPNQKVTFKINGKTYSKKTNKNGIATLDINLDVGKHSITTEYMGLKNTNKININKIVKSTNYIHTTLIPNYVNVTAKYVVNNSVYCLKSGINGIIKMPKNEIFKIQVGGKIYTFTTTSINGINSITLRYNNNYLVPFDGSGVKSYTNRNKLTSDGIIISKVNDYTQIDYQSKTKDNTALFGFYASKGLDKSETLTYVENDKITAKINFNTLSFDEFSLRYSLSALHGKTIYNFNYGNYNDTIRFANTNTPVTFSYFGNSIVGYASQETIITKFKVDEIKEVEKEENISYGLNKKYRTAMGFEVLQSYTLINEKINQKTLENWVLKNPDYLSRFGVMNIYGMHLASLEVAWIADIIADKSSKELNVNWKRNNTLTILGGINLEDTYLNILNADMGMKVTGKFDNAFLFKLLNSMNLPNIEEYALLKVAYRYLDKSSNSLDNVFLSILKNNFSIAQLDDMIYIFSEANSKSAIILNTSSGVSSVVLAQNSVYKGSSLKTTHDCCGVGIIPKDIIKGIKETFNIINNGLSNIYPNKTHPISKLFYMAANLLAKPLNGVGSLGMNLITTMALIQSGGTTYRNEMVEKSDWHEVMDKITFTRPGYLQSKKIYNIPNEKGGCDFIEVKIRDDMTLDRNNAIYISDGKTRKLSKTETYKYFIDDYWTPFSMPQKYWDKSWNR</sequence>
<dbReference type="AlphaFoldDB" id="A0A1H7FC46"/>
<accession>A0A1H7FC46</accession>
<dbReference type="Proteomes" id="UP000199506">
    <property type="component" value="Unassembled WGS sequence"/>
</dbReference>
<dbReference type="STRING" id="190974.SAMN05216439_0638"/>
<evidence type="ECO:0000313" key="2">
    <source>
        <dbReference type="Proteomes" id="UP000199506"/>
    </source>
</evidence>
<dbReference type="EMBL" id="FOAK01000001">
    <property type="protein sequence ID" value="SEK23304.1"/>
    <property type="molecule type" value="Genomic_DNA"/>
</dbReference>
<protein>
    <submittedName>
        <fullName evidence="1">Ig-like domain (Group 3)</fullName>
    </submittedName>
</protein>
<dbReference type="RefSeq" id="WP_069575562.1">
    <property type="nucleotide sequence ID" value="NZ_FOAK01000001.1"/>
</dbReference>
<organism evidence="1 2">
    <name type="scientific">Methanobrevibacter gottschalkii</name>
    <dbReference type="NCBI Taxonomy" id="190974"/>
    <lineage>
        <taxon>Archaea</taxon>
        <taxon>Methanobacteriati</taxon>
        <taxon>Methanobacteriota</taxon>
        <taxon>Methanomada group</taxon>
        <taxon>Methanobacteria</taxon>
        <taxon>Methanobacteriales</taxon>
        <taxon>Methanobacteriaceae</taxon>
        <taxon>Methanobrevibacter</taxon>
    </lineage>
</organism>
<gene>
    <name evidence="1" type="ORF">SAMN05216439_0638</name>
</gene>
<proteinExistence type="predicted"/>